<dbReference type="InterPro" id="IPR002413">
    <property type="entry name" value="V5_allergen-like"/>
</dbReference>
<comment type="caution">
    <text evidence="4">The sequence shown here is derived from an EMBL/GenBank/DDBJ whole genome shotgun (WGS) entry which is preliminary data.</text>
</comment>
<organism evidence="4 5">
    <name type="scientific">Echria macrotheca</name>
    <dbReference type="NCBI Taxonomy" id="438768"/>
    <lineage>
        <taxon>Eukaryota</taxon>
        <taxon>Fungi</taxon>
        <taxon>Dikarya</taxon>
        <taxon>Ascomycota</taxon>
        <taxon>Pezizomycotina</taxon>
        <taxon>Sordariomycetes</taxon>
        <taxon>Sordariomycetidae</taxon>
        <taxon>Sordariales</taxon>
        <taxon>Schizotheciaceae</taxon>
        <taxon>Echria</taxon>
    </lineage>
</organism>
<dbReference type="InterPro" id="IPR035940">
    <property type="entry name" value="CAP_sf"/>
</dbReference>
<dbReference type="InterPro" id="IPR001283">
    <property type="entry name" value="CRISP-related"/>
</dbReference>
<dbReference type="EMBL" id="MU839829">
    <property type="protein sequence ID" value="KAK1758096.1"/>
    <property type="molecule type" value="Genomic_DNA"/>
</dbReference>
<protein>
    <submittedName>
        <fullName evidence="4">CAP domain-containing protein</fullName>
    </submittedName>
</protein>
<dbReference type="Gene3D" id="3.40.33.10">
    <property type="entry name" value="CAP"/>
    <property type="match status" value="1"/>
</dbReference>
<dbReference type="Proteomes" id="UP001239445">
    <property type="component" value="Unassembled WGS sequence"/>
</dbReference>
<feature type="region of interest" description="Disordered" evidence="1">
    <location>
        <begin position="50"/>
        <end position="144"/>
    </location>
</feature>
<dbReference type="SMART" id="SM00198">
    <property type="entry name" value="SCP"/>
    <property type="match status" value="1"/>
</dbReference>
<name>A0AAJ0F7L8_9PEZI</name>
<dbReference type="InterPro" id="IPR014044">
    <property type="entry name" value="CAP_dom"/>
</dbReference>
<feature type="domain" description="SCP" evidence="3">
    <location>
        <begin position="142"/>
        <end position="296"/>
    </location>
</feature>
<dbReference type="Pfam" id="PF00188">
    <property type="entry name" value="CAP"/>
    <property type="match status" value="1"/>
</dbReference>
<feature type="signal peptide" evidence="2">
    <location>
        <begin position="1"/>
        <end position="22"/>
    </location>
</feature>
<evidence type="ECO:0000313" key="4">
    <source>
        <dbReference type="EMBL" id="KAK1758096.1"/>
    </source>
</evidence>
<reference evidence="4" key="1">
    <citation type="submission" date="2023-06" db="EMBL/GenBank/DDBJ databases">
        <title>Genome-scale phylogeny and comparative genomics of the fungal order Sordariales.</title>
        <authorList>
            <consortium name="Lawrence Berkeley National Laboratory"/>
            <person name="Hensen N."/>
            <person name="Bonometti L."/>
            <person name="Westerberg I."/>
            <person name="Brannstrom I.O."/>
            <person name="Guillou S."/>
            <person name="Cros-Aarteil S."/>
            <person name="Calhoun S."/>
            <person name="Haridas S."/>
            <person name="Kuo A."/>
            <person name="Mondo S."/>
            <person name="Pangilinan J."/>
            <person name="Riley R."/>
            <person name="Labutti K."/>
            <person name="Andreopoulos B."/>
            <person name="Lipzen A."/>
            <person name="Chen C."/>
            <person name="Yanf M."/>
            <person name="Daum C."/>
            <person name="Ng V."/>
            <person name="Clum A."/>
            <person name="Steindorff A."/>
            <person name="Ohm R."/>
            <person name="Martin F."/>
            <person name="Silar P."/>
            <person name="Natvig D."/>
            <person name="Lalanne C."/>
            <person name="Gautier V."/>
            <person name="Ament-Velasquez S.L."/>
            <person name="Kruys A."/>
            <person name="Hutchinson M.I."/>
            <person name="Powell A.J."/>
            <person name="Barry K."/>
            <person name="Miller A.N."/>
            <person name="Grigoriev I.V."/>
            <person name="Debuchy R."/>
            <person name="Gladieux P."/>
            <person name="Thoren M.H."/>
            <person name="Johannesson H."/>
        </authorList>
    </citation>
    <scope>NUCLEOTIDE SEQUENCE</scope>
    <source>
        <strain evidence="4">PSN4</strain>
    </source>
</reference>
<proteinExistence type="predicted"/>
<gene>
    <name evidence="4" type="ORF">QBC47DRAFT_133095</name>
</gene>
<feature type="chain" id="PRO_5042496396" evidence="2">
    <location>
        <begin position="23"/>
        <end position="313"/>
    </location>
</feature>
<feature type="compositionally biased region" description="Polar residues" evidence="1">
    <location>
        <begin position="135"/>
        <end position="144"/>
    </location>
</feature>
<dbReference type="FunFam" id="3.40.33.10:FF:000018">
    <property type="entry name" value="SCP-like extracellular protein, putative"/>
    <property type="match status" value="1"/>
</dbReference>
<dbReference type="GO" id="GO:0005576">
    <property type="term" value="C:extracellular region"/>
    <property type="evidence" value="ECO:0007669"/>
    <property type="project" value="InterPro"/>
</dbReference>
<dbReference type="PRINTS" id="PR00838">
    <property type="entry name" value="V5ALLERGEN"/>
</dbReference>
<dbReference type="PANTHER" id="PTHR10334">
    <property type="entry name" value="CYSTEINE-RICH SECRETORY PROTEIN-RELATED"/>
    <property type="match status" value="1"/>
</dbReference>
<dbReference type="SUPFAM" id="SSF55797">
    <property type="entry name" value="PR-1-like"/>
    <property type="match status" value="1"/>
</dbReference>
<evidence type="ECO:0000256" key="1">
    <source>
        <dbReference type="SAM" id="MobiDB-lite"/>
    </source>
</evidence>
<keyword evidence="2" id="KW-0732">Signal</keyword>
<dbReference type="InterPro" id="IPR018244">
    <property type="entry name" value="Allrgn_V5/Tpx1_CS"/>
</dbReference>
<feature type="compositionally biased region" description="Low complexity" evidence="1">
    <location>
        <begin position="63"/>
        <end position="86"/>
    </location>
</feature>
<dbReference type="PROSITE" id="PS01009">
    <property type="entry name" value="CRISP_1"/>
    <property type="match status" value="1"/>
</dbReference>
<accession>A0AAJ0F7L8</accession>
<evidence type="ECO:0000259" key="3">
    <source>
        <dbReference type="SMART" id="SM00198"/>
    </source>
</evidence>
<dbReference type="PRINTS" id="PR00837">
    <property type="entry name" value="V5TPXLIKE"/>
</dbReference>
<keyword evidence="5" id="KW-1185">Reference proteome</keyword>
<feature type="compositionally biased region" description="Pro residues" evidence="1">
    <location>
        <begin position="87"/>
        <end position="134"/>
    </location>
</feature>
<dbReference type="AlphaFoldDB" id="A0AAJ0F7L8"/>
<sequence>MKASILLAASGALMAAAGPVLQERRVVVATDVVEEWVTVTVTEGRPLPTMWRPGKVHVRPHWSSTSSIEPSSTTSAEPEPTSAAPEVPSPPPPPPAPVVPDIPPAPPAPVDVPDVPAPPPASPPPPPPPPPPQQQTPSAGDDYTSTLLQHHNVHRANHSANALGWSDQLAGYALQVAKSCRFAHDLSPGGGGYGQNLAMYGTTDNAAGFGANKAGAQAASDYWYNGELNKFPSNGYGQANPDMGDFEEWGHFSQLVWASTQQVGCASYLCPAGTIVPTMQSWFTVCNYSPAGNMGGAYGQNVHRPMGQPTVSA</sequence>
<evidence type="ECO:0000313" key="5">
    <source>
        <dbReference type="Proteomes" id="UP001239445"/>
    </source>
</evidence>
<evidence type="ECO:0000256" key="2">
    <source>
        <dbReference type="SAM" id="SignalP"/>
    </source>
</evidence>